<comment type="caution">
    <text evidence="2">The sequence shown here is derived from an EMBL/GenBank/DDBJ whole genome shotgun (WGS) entry which is preliminary data.</text>
</comment>
<name>A0A8H3ISU5_9LECA</name>
<reference evidence="2" key="1">
    <citation type="submission" date="2021-03" db="EMBL/GenBank/DDBJ databases">
        <authorList>
            <person name="Tagirdzhanova G."/>
        </authorList>
    </citation>
    <scope>NUCLEOTIDE SEQUENCE</scope>
</reference>
<evidence type="ECO:0000256" key="1">
    <source>
        <dbReference type="SAM" id="MobiDB-lite"/>
    </source>
</evidence>
<dbReference type="AlphaFoldDB" id="A0A8H3ISU5"/>
<proteinExistence type="predicted"/>
<dbReference type="Proteomes" id="UP000664169">
    <property type="component" value="Unassembled WGS sequence"/>
</dbReference>
<feature type="compositionally biased region" description="Polar residues" evidence="1">
    <location>
        <begin position="71"/>
        <end position="87"/>
    </location>
</feature>
<feature type="region of interest" description="Disordered" evidence="1">
    <location>
        <begin position="1"/>
        <end position="103"/>
    </location>
</feature>
<gene>
    <name evidence="2" type="ORF">GOMPHAMPRED_004097</name>
</gene>
<sequence length="131" mass="13721">MSTLNRPSSAPPQPLPHSSQTTKPHHPTAAAAAANPNPNPNPFLPLTRPRIDQPNAMQSPAPVSIADRARSMSTSSLVSVPVTNDGSGTDAGGGAAQLSRTMSRPAAKSKDMFSWFSETVIISQIVKNWPG</sequence>
<organism evidence="2 3">
    <name type="scientific">Gomphillus americanus</name>
    <dbReference type="NCBI Taxonomy" id="1940652"/>
    <lineage>
        <taxon>Eukaryota</taxon>
        <taxon>Fungi</taxon>
        <taxon>Dikarya</taxon>
        <taxon>Ascomycota</taxon>
        <taxon>Pezizomycotina</taxon>
        <taxon>Lecanoromycetes</taxon>
        <taxon>OSLEUM clade</taxon>
        <taxon>Ostropomycetidae</taxon>
        <taxon>Ostropales</taxon>
        <taxon>Graphidaceae</taxon>
        <taxon>Gomphilloideae</taxon>
        <taxon>Gomphillus</taxon>
    </lineage>
</organism>
<keyword evidence="3" id="KW-1185">Reference proteome</keyword>
<dbReference type="EMBL" id="CAJPDQ010000025">
    <property type="protein sequence ID" value="CAF9926285.1"/>
    <property type="molecule type" value="Genomic_DNA"/>
</dbReference>
<accession>A0A8H3ISU5</accession>
<evidence type="ECO:0000313" key="2">
    <source>
        <dbReference type="EMBL" id="CAF9926285.1"/>
    </source>
</evidence>
<protein>
    <submittedName>
        <fullName evidence="2">Uncharacterized protein</fullName>
    </submittedName>
</protein>
<evidence type="ECO:0000313" key="3">
    <source>
        <dbReference type="Proteomes" id="UP000664169"/>
    </source>
</evidence>